<sequence>MPPLLLSPGEAGNHCKKERDNARLRRINQVRILERRNEEHRRAQFLRVTGDEWSVTSESAEATWNESVSMQRKRLQQEASHKYVGQSHHLASVYSLEKVDFLHKLSSNLATLQFEEQIRTTKSMNYFAVQLHQQTQSHKEQLSRQRKVKDTEKARAASIAAHHKLKALSTVPEVQPMSLCAVSKSSHAVTAMEKRKLFQSSNFHATSIVAGGTSESHHPNAFSAADQETVAVKEREELKEFKVGELESMSRLRAVEIQESLAVQQSKRQMNSLLEHIRVKNSARLATSIKKWPSANAADSSSRFLDYFNVAQTSVVSPPVEISTIAL</sequence>
<dbReference type="EMBL" id="KQ965734">
    <property type="protein sequence ID" value="KXS20875.1"/>
    <property type="molecule type" value="Genomic_DNA"/>
</dbReference>
<accession>A0A139AWM3</accession>
<gene>
    <name evidence="1" type="ORF">M427DRAFT_142592</name>
</gene>
<evidence type="ECO:0000313" key="1">
    <source>
        <dbReference type="EMBL" id="KXS20875.1"/>
    </source>
</evidence>
<evidence type="ECO:0000313" key="2">
    <source>
        <dbReference type="Proteomes" id="UP000070544"/>
    </source>
</evidence>
<protein>
    <submittedName>
        <fullName evidence="1">Uncharacterized protein</fullName>
    </submittedName>
</protein>
<proteinExistence type="predicted"/>
<reference evidence="1 2" key="1">
    <citation type="journal article" date="2015" name="Genome Biol. Evol.">
        <title>Phylogenomic analyses indicate that early fungi evolved digesting cell walls of algal ancestors of land plants.</title>
        <authorList>
            <person name="Chang Y."/>
            <person name="Wang S."/>
            <person name="Sekimoto S."/>
            <person name="Aerts A.L."/>
            <person name="Choi C."/>
            <person name="Clum A."/>
            <person name="LaButti K.M."/>
            <person name="Lindquist E.A."/>
            <person name="Yee Ngan C."/>
            <person name="Ohm R.A."/>
            <person name="Salamov A.A."/>
            <person name="Grigoriev I.V."/>
            <person name="Spatafora J.W."/>
            <person name="Berbee M.L."/>
        </authorList>
    </citation>
    <scope>NUCLEOTIDE SEQUENCE [LARGE SCALE GENOMIC DNA]</scope>
    <source>
        <strain evidence="1 2">JEL478</strain>
    </source>
</reference>
<organism evidence="1 2">
    <name type="scientific">Gonapodya prolifera (strain JEL478)</name>
    <name type="common">Monoblepharis prolifera</name>
    <dbReference type="NCBI Taxonomy" id="1344416"/>
    <lineage>
        <taxon>Eukaryota</taxon>
        <taxon>Fungi</taxon>
        <taxon>Fungi incertae sedis</taxon>
        <taxon>Chytridiomycota</taxon>
        <taxon>Chytridiomycota incertae sedis</taxon>
        <taxon>Monoblepharidomycetes</taxon>
        <taxon>Monoblepharidales</taxon>
        <taxon>Gonapodyaceae</taxon>
        <taxon>Gonapodya</taxon>
    </lineage>
</organism>
<dbReference type="AlphaFoldDB" id="A0A139AWM3"/>
<keyword evidence="2" id="KW-1185">Reference proteome</keyword>
<dbReference type="Proteomes" id="UP000070544">
    <property type="component" value="Unassembled WGS sequence"/>
</dbReference>
<name>A0A139AWM3_GONPJ</name>